<dbReference type="GO" id="GO:0050660">
    <property type="term" value="F:flavin adenine dinucleotide binding"/>
    <property type="evidence" value="ECO:0007669"/>
    <property type="project" value="InterPro"/>
</dbReference>
<evidence type="ECO:0000259" key="1">
    <source>
        <dbReference type="Pfam" id="PF02770"/>
    </source>
</evidence>
<feature type="domain" description="Acyl-CoA oxidase/dehydrogenase middle" evidence="1">
    <location>
        <begin position="163"/>
        <end position="234"/>
    </location>
</feature>
<dbReference type="InterPro" id="IPR052166">
    <property type="entry name" value="Diverse_Acyl-CoA_DH"/>
</dbReference>
<dbReference type="Gene3D" id="1.10.540.10">
    <property type="entry name" value="Acyl-CoA dehydrogenase/oxidase, N-terminal domain"/>
    <property type="match status" value="1"/>
</dbReference>
<dbReference type="InterPro" id="IPR006091">
    <property type="entry name" value="Acyl-CoA_Oxase/DH_mid-dom"/>
</dbReference>
<dbReference type="Pfam" id="PF02770">
    <property type="entry name" value="Acyl-CoA_dh_M"/>
    <property type="match status" value="1"/>
</dbReference>
<evidence type="ECO:0008006" key="4">
    <source>
        <dbReference type="Google" id="ProtNLM"/>
    </source>
</evidence>
<sequence>MSSYKAPLRDIRFVCNELFEADKHYQAIAGAEEINLELRDAILEEAAKFSEQTLAPLRRVGDEEGCQWQESGVTTPSGFSDAYQKFIDGGWPGLSMPEEYGGQDLPVSIELMVSEMTSQANHAWSMYPGLSAGCRATLIAHGTEELKQTYLHKLVSGQWTGTMCLTESQCGSDLGFLRAKAEDNGDGSYSITGTKIFISSGDHDMAENIIHVVLARLPGAPEGTRGISLFIVPKFNVTEQGDCGERNTVN</sequence>
<dbReference type="InterPro" id="IPR009100">
    <property type="entry name" value="AcylCoA_DH/oxidase_NM_dom_sf"/>
</dbReference>
<dbReference type="PANTHER" id="PTHR42803:SF1">
    <property type="entry name" value="BROAD-SPECIFICITY LINEAR ACYL-COA DEHYDROGENASE FADE5"/>
    <property type="match status" value="1"/>
</dbReference>
<name>A0A0F8XKH5_9ZZZZ</name>
<dbReference type="AlphaFoldDB" id="A0A0F8XKH5"/>
<dbReference type="GO" id="GO:0016627">
    <property type="term" value="F:oxidoreductase activity, acting on the CH-CH group of donors"/>
    <property type="evidence" value="ECO:0007669"/>
    <property type="project" value="InterPro"/>
</dbReference>
<reference evidence="3" key="1">
    <citation type="journal article" date="2015" name="Nature">
        <title>Complex archaea that bridge the gap between prokaryotes and eukaryotes.</title>
        <authorList>
            <person name="Spang A."/>
            <person name="Saw J.H."/>
            <person name="Jorgensen S.L."/>
            <person name="Zaremba-Niedzwiedzka K."/>
            <person name="Martijn J."/>
            <person name="Lind A.E."/>
            <person name="van Eijk R."/>
            <person name="Schleper C."/>
            <person name="Guy L."/>
            <person name="Ettema T.J."/>
        </authorList>
    </citation>
    <scope>NUCLEOTIDE SEQUENCE</scope>
</reference>
<comment type="caution">
    <text evidence="3">The sequence shown here is derived from an EMBL/GenBank/DDBJ whole genome shotgun (WGS) entry which is preliminary data.</text>
</comment>
<dbReference type="Gene3D" id="2.40.110.10">
    <property type="entry name" value="Butyryl-CoA Dehydrogenase, subunit A, domain 2"/>
    <property type="match status" value="1"/>
</dbReference>
<dbReference type="Pfam" id="PF02771">
    <property type="entry name" value="Acyl-CoA_dh_N"/>
    <property type="match status" value="1"/>
</dbReference>
<dbReference type="InterPro" id="IPR046373">
    <property type="entry name" value="Acyl-CoA_Oxase/DH_mid-dom_sf"/>
</dbReference>
<dbReference type="EMBL" id="LAZR01058667">
    <property type="protein sequence ID" value="KKK69398.1"/>
    <property type="molecule type" value="Genomic_DNA"/>
</dbReference>
<evidence type="ECO:0000313" key="3">
    <source>
        <dbReference type="EMBL" id="KKK69398.1"/>
    </source>
</evidence>
<accession>A0A0F8XKH5</accession>
<gene>
    <name evidence="3" type="ORF">LCGC14_2934430</name>
</gene>
<dbReference type="InterPro" id="IPR013786">
    <property type="entry name" value="AcylCoA_DH/ox_N"/>
</dbReference>
<feature type="domain" description="Acyl-CoA dehydrogenase/oxidase N-terminal" evidence="2">
    <location>
        <begin position="40"/>
        <end position="158"/>
    </location>
</feature>
<dbReference type="SUPFAM" id="SSF56645">
    <property type="entry name" value="Acyl-CoA dehydrogenase NM domain-like"/>
    <property type="match status" value="1"/>
</dbReference>
<proteinExistence type="predicted"/>
<dbReference type="InterPro" id="IPR037069">
    <property type="entry name" value="AcylCoA_DH/ox_N_sf"/>
</dbReference>
<feature type="non-terminal residue" evidence="3">
    <location>
        <position position="250"/>
    </location>
</feature>
<dbReference type="PANTHER" id="PTHR42803">
    <property type="entry name" value="ACYL-COA DEHYDROGENASE"/>
    <property type="match status" value="1"/>
</dbReference>
<protein>
    <recommendedName>
        <fullName evidence="4">Acyl-CoA dehydrogenase</fullName>
    </recommendedName>
</protein>
<evidence type="ECO:0000259" key="2">
    <source>
        <dbReference type="Pfam" id="PF02771"/>
    </source>
</evidence>
<organism evidence="3">
    <name type="scientific">marine sediment metagenome</name>
    <dbReference type="NCBI Taxonomy" id="412755"/>
    <lineage>
        <taxon>unclassified sequences</taxon>
        <taxon>metagenomes</taxon>
        <taxon>ecological metagenomes</taxon>
    </lineage>
</organism>